<evidence type="ECO:0000313" key="1">
    <source>
        <dbReference type="EMBL" id="CAG6481555.1"/>
    </source>
</evidence>
<protein>
    <submittedName>
        <fullName evidence="1">(northern house mosquito) hypothetical protein</fullName>
    </submittedName>
</protein>
<dbReference type="AlphaFoldDB" id="A0A8D8BXK5"/>
<name>A0A8D8BXK5_CULPI</name>
<dbReference type="EMBL" id="HBUE01091081">
    <property type="protein sequence ID" value="CAG6481555.1"/>
    <property type="molecule type" value="Transcribed_RNA"/>
</dbReference>
<accession>A0A8D8BXK5</accession>
<proteinExistence type="predicted"/>
<reference evidence="1" key="1">
    <citation type="submission" date="2021-05" db="EMBL/GenBank/DDBJ databases">
        <authorList>
            <person name="Alioto T."/>
            <person name="Alioto T."/>
            <person name="Gomez Garrido J."/>
        </authorList>
    </citation>
    <scope>NUCLEOTIDE SEQUENCE</scope>
</reference>
<sequence length="134" mass="15178">MSLLITAHQHRTNKIHSKESCNVNVSFYYFYYLPQKNTTNSNNPSIAQLCNQLSNSISRIVLIRPTNQPDKNQSPSYCRSFCSAEKVRKRKEMTRAGVSGISSCPVLEKDAKSQLPCVSNNTKKKTIEPECICF</sequence>
<organism evidence="1">
    <name type="scientific">Culex pipiens</name>
    <name type="common">House mosquito</name>
    <dbReference type="NCBI Taxonomy" id="7175"/>
    <lineage>
        <taxon>Eukaryota</taxon>
        <taxon>Metazoa</taxon>
        <taxon>Ecdysozoa</taxon>
        <taxon>Arthropoda</taxon>
        <taxon>Hexapoda</taxon>
        <taxon>Insecta</taxon>
        <taxon>Pterygota</taxon>
        <taxon>Neoptera</taxon>
        <taxon>Endopterygota</taxon>
        <taxon>Diptera</taxon>
        <taxon>Nematocera</taxon>
        <taxon>Culicoidea</taxon>
        <taxon>Culicidae</taxon>
        <taxon>Culicinae</taxon>
        <taxon>Culicini</taxon>
        <taxon>Culex</taxon>
        <taxon>Culex</taxon>
    </lineage>
</organism>